<dbReference type="InterPro" id="IPR024364">
    <property type="entry name" value="Baseplate_phage_T4-like"/>
</dbReference>
<proteinExistence type="predicted"/>
<gene>
    <name evidence="1" type="ORF">Sn110110_009</name>
</gene>
<dbReference type="Proteomes" id="UP000223711">
    <property type="component" value="Segment"/>
</dbReference>
<name>A0A1D7SKQ9_9CAUD</name>
<evidence type="ECO:0000313" key="2">
    <source>
        <dbReference type="Proteomes" id="UP000223711"/>
    </source>
</evidence>
<accession>A0A1D7SKQ9</accession>
<dbReference type="EMBL" id="KX349303">
    <property type="protein sequence ID" value="AOO14203.1"/>
    <property type="molecule type" value="Genomic_DNA"/>
</dbReference>
<reference evidence="1 2" key="1">
    <citation type="journal article" date="2016" name="Environ. Microbiol.">
        <title>Genomic diversification of marine cyanophages into stable ecotypes.</title>
        <authorList>
            <person name="Marston M.F."/>
            <person name="Martiny J.B."/>
        </authorList>
    </citation>
    <scope>NUCLEOTIDE SEQUENCE [LARGE SCALE GENOMIC DNA]</scope>
    <source>
        <strain evidence="1">Sn_11_0110</strain>
    </source>
</reference>
<sequence>MALPKIAAPQYSLKLPSTGKNIKFRPFLVKEEKLLLMAMETSDENSTIETIKQIIKDCTNITVPIDSLPTFDIEYIFLKIRSKSVGESSKVILTAPDDGETEVTVEINLAAIEISEDDEHDKTIKLSDNMGMVMKYPSLDTFVKMNITGVDERDEITQVFDLASDCIDNIYDENQVYPGSDSSKQEKIEFLEQLTSEQFQMVQKFFETMPKLMHDVEVVNPNTNVTSTVTLEGLASFFG</sequence>
<organism evidence="1 2">
    <name type="scientific">Cyanophage S-RIM14</name>
    <dbReference type="NCBI Taxonomy" id="1278423"/>
    <lineage>
        <taxon>Viruses</taxon>
        <taxon>Duplodnaviria</taxon>
        <taxon>Heunggongvirae</taxon>
        <taxon>Uroviricota</taxon>
        <taxon>Caudoviricetes</taxon>
        <taxon>Pantevenvirales</taxon>
        <taxon>Kyanoviridae</taxon>
        <taxon>Ahtivirus</taxon>
        <taxon>Ahtivirus sagseatwo</taxon>
    </lineage>
</organism>
<dbReference type="Pfam" id="PF12322">
    <property type="entry name" value="T4_baseplate"/>
    <property type="match status" value="1"/>
</dbReference>
<evidence type="ECO:0000313" key="1">
    <source>
        <dbReference type="EMBL" id="AOO14203.1"/>
    </source>
</evidence>
<protein>
    <submittedName>
        <fullName evidence="1">Baseplate hub subunit</fullName>
    </submittedName>
</protein>